<accession>A0A6A6W5D9</accession>
<dbReference type="OrthoDB" id="5598852at2759"/>
<dbReference type="SUPFAM" id="SSF56112">
    <property type="entry name" value="Protein kinase-like (PK-like)"/>
    <property type="match status" value="1"/>
</dbReference>
<dbReference type="Proteomes" id="UP000799437">
    <property type="component" value="Unassembled WGS sequence"/>
</dbReference>
<dbReference type="AlphaFoldDB" id="A0A6A6W5D9"/>
<organism evidence="2 3">
    <name type="scientific">Pseudovirgaria hyperparasitica</name>
    <dbReference type="NCBI Taxonomy" id="470096"/>
    <lineage>
        <taxon>Eukaryota</taxon>
        <taxon>Fungi</taxon>
        <taxon>Dikarya</taxon>
        <taxon>Ascomycota</taxon>
        <taxon>Pezizomycotina</taxon>
        <taxon>Dothideomycetes</taxon>
        <taxon>Dothideomycetes incertae sedis</taxon>
        <taxon>Acrospermales</taxon>
        <taxon>Acrospermaceae</taxon>
        <taxon>Pseudovirgaria</taxon>
    </lineage>
</organism>
<dbReference type="RefSeq" id="XP_033599601.1">
    <property type="nucleotide sequence ID" value="XM_033749767.1"/>
</dbReference>
<name>A0A6A6W5D9_9PEZI</name>
<feature type="domain" description="Aminoglycoside phosphotransferase" evidence="1">
    <location>
        <begin position="105"/>
        <end position="232"/>
    </location>
</feature>
<dbReference type="GeneID" id="54490821"/>
<reference evidence="2" key="1">
    <citation type="journal article" date="2020" name="Stud. Mycol.">
        <title>101 Dothideomycetes genomes: a test case for predicting lifestyles and emergence of pathogens.</title>
        <authorList>
            <person name="Haridas S."/>
            <person name="Albert R."/>
            <person name="Binder M."/>
            <person name="Bloem J."/>
            <person name="Labutti K."/>
            <person name="Salamov A."/>
            <person name="Andreopoulos B."/>
            <person name="Baker S."/>
            <person name="Barry K."/>
            <person name="Bills G."/>
            <person name="Bluhm B."/>
            <person name="Cannon C."/>
            <person name="Castanera R."/>
            <person name="Culley D."/>
            <person name="Daum C."/>
            <person name="Ezra D."/>
            <person name="Gonzalez J."/>
            <person name="Henrissat B."/>
            <person name="Kuo A."/>
            <person name="Liang C."/>
            <person name="Lipzen A."/>
            <person name="Lutzoni F."/>
            <person name="Magnuson J."/>
            <person name="Mondo S."/>
            <person name="Nolan M."/>
            <person name="Ohm R."/>
            <person name="Pangilinan J."/>
            <person name="Park H.-J."/>
            <person name="Ramirez L."/>
            <person name="Alfaro M."/>
            <person name="Sun H."/>
            <person name="Tritt A."/>
            <person name="Yoshinaga Y."/>
            <person name="Zwiers L.-H."/>
            <person name="Turgeon B."/>
            <person name="Goodwin S."/>
            <person name="Spatafora J."/>
            <person name="Crous P."/>
            <person name="Grigoriev I."/>
        </authorList>
    </citation>
    <scope>NUCLEOTIDE SEQUENCE</scope>
    <source>
        <strain evidence="2">CBS 121739</strain>
    </source>
</reference>
<sequence>MVEQLHGAFFDRNSLPADMLMRCHQIAIGLYPHHQIEFPEKQGYCSYTLILVDALSPTKASKILQFKPPPFRINIAIADAAKDTYGPLAPAVKEIGSVPIDHAAASKTRLYVYEMEHITGTPLSCSTPTLKHRETLVAHFAHFIASAWPSTSQLTSQAHLQTGLIGSSIMPRLTQLAAQLPTLTLRHAAKRCIARVQELSRLPVVLNHGDLIASNIMVDARTGALCGLVDWAEGEHLPFGMCLYGLEYLLGAVDEGSGAFVYVGGAERLRGLFWGLLGESVPVLRCEEAVLRDAVRLARDVGVLLWFGFAFDEGRIDRVVDEVGDARECVLLRTFLGLNEDSRACL</sequence>
<proteinExistence type="predicted"/>
<protein>
    <recommendedName>
        <fullName evidence="1">Aminoglycoside phosphotransferase domain-containing protein</fullName>
    </recommendedName>
</protein>
<gene>
    <name evidence="2" type="ORF">EJ05DRAFT_57067</name>
</gene>
<dbReference type="Pfam" id="PF01636">
    <property type="entry name" value="APH"/>
    <property type="match status" value="1"/>
</dbReference>
<dbReference type="InterPro" id="IPR002575">
    <property type="entry name" value="Aminoglycoside_PTrfase"/>
</dbReference>
<dbReference type="Gene3D" id="3.90.1200.10">
    <property type="match status" value="1"/>
</dbReference>
<dbReference type="EMBL" id="ML996574">
    <property type="protein sequence ID" value="KAF2757150.1"/>
    <property type="molecule type" value="Genomic_DNA"/>
</dbReference>
<evidence type="ECO:0000313" key="2">
    <source>
        <dbReference type="EMBL" id="KAF2757150.1"/>
    </source>
</evidence>
<keyword evidence="3" id="KW-1185">Reference proteome</keyword>
<evidence type="ECO:0000259" key="1">
    <source>
        <dbReference type="Pfam" id="PF01636"/>
    </source>
</evidence>
<dbReference type="InterPro" id="IPR011009">
    <property type="entry name" value="Kinase-like_dom_sf"/>
</dbReference>
<evidence type="ECO:0000313" key="3">
    <source>
        <dbReference type="Proteomes" id="UP000799437"/>
    </source>
</evidence>